<dbReference type="KEGG" id="blac:94352206"/>
<sequence>MRPIIPLEEEALAAWMMSGIVLSSPPEFLVCTHPLATRVVMLDFLETYLKGKVLAIVPPYVRMPNYIAEKTLLLQLLERSEGETDPDVLSQELVKGAKRTSYDADTRHLTFILPDQAAASSWHAMSILFAGSAFNFCFPIFEGAKTLLLPRYQQRQQVVTFCTASTVQAILDPNVSCTVTLVSRGCSHGSDAYDSNFCVATFDTVACPEQLKLITHMSTTGMELFLNHYRHFQRVPLIYLSHLADMTRLCSVGGGSATSDLDRWYVSDIHSDWIRDVDFSVPGPAADYNGISVRIRVPRYVVRVHKPRRVYPVPGCAQADAISIIITAMELAQRQVDE</sequence>
<dbReference type="OrthoDB" id="167084at2759"/>
<organism evidence="1 2">
    <name type="scientific">Bremia lactucae</name>
    <name type="common">Lettuce downy mildew</name>
    <dbReference type="NCBI Taxonomy" id="4779"/>
    <lineage>
        <taxon>Eukaryota</taxon>
        <taxon>Sar</taxon>
        <taxon>Stramenopiles</taxon>
        <taxon>Oomycota</taxon>
        <taxon>Peronosporomycetes</taxon>
        <taxon>Peronosporales</taxon>
        <taxon>Peronosporaceae</taxon>
        <taxon>Bremia</taxon>
    </lineage>
</organism>
<dbReference type="EMBL" id="SHOA02000012">
    <property type="protein sequence ID" value="TDH72410.1"/>
    <property type="molecule type" value="Genomic_DNA"/>
</dbReference>
<dbReference type="AlphaFoldDB" id="A0A976IIH4"/>
<evidence type="ECO:0000313" key="2">
    <source>
        <dbReference type="Proteomes" id="UP000294530"/>
    </source>
</evidence>
<evidence type="ECO:0000313" key="1">
    <source>
        <dbReference type="EMBL" id="TDH72410.1"/>
    </source>
</evidence>
<protein>
    <submittedName>
        <fullName evidence="1">Uncharacterized protein</fullName>
    </submittedName>
</protein>
<dbReference type="Proteomes" id="UP000294530">
    <property type="component" value="Unassembled WGS sequence"/>
</dbReference>
<name>A0A976IIH4_BRELC</name>
<gene>
    <name evidence="1" type="ORF">CCR75_008483</name>
</gene>
<dbReference type="RefSeq" id="XP_067821909.1">
    <property type="nucleotide sequence ID" value="XM_067966535.1"/>
</dbReference>
<proteinExistence type="predicted"/>
<accession>A0A976IIH4</accession>
<comment type="caution">
    <text evidence="1">The sequence shown here is derived from an EMBL/GenBank/DDBJ whole genome shotgun (WGS) entry which is preliminary data.</text>
</comment>
<keyword evidence="2" id="KW-1185">Reference proteome</keyword>
<dbReference type="GeneID" id="94352206"/>
<reference evidence="1 2" key="1">
    <citation type="journal article" date="2021" name="Genome Biol.">
        <title>AFLAP: assembly-free linkage analysis pipeline using k-mers from genome sequencing data.</title>
        <authorList>
            <person name="Fletcher K."/>
            <person name="Zhang L."/>
            <person name="Gil J."/>
            <person name="Han R."/>
            <person name="Cavanaugh K."/>
            <person name="Michelmore R."/>
        </authorList>
    </citation>
    <scope>NUCLEOTIDE SEQUENCE [LARGE SCALE GENOMIC DNA]</scope>
    <source>
        <strain evidence="1 2">SF5</strain>
    </source>
</reference>